<proteinExistence type="predicted"/>
<comment type="caution">
    <text evidence="1">The sequence shown here is derived from an EMBL/GenBank/DDBJ whole genome shotgun (WGS) entry which is preliminary data.</text>
</comment>
<evidence type="ECO:0008006" key="3">
    <source>
        <dbReference type="Google" id="ProtNLM"/>
    </source>
</evidence>
<name>A0A3E0UGL8_9GAMM</name>
<sequence length="340" mass="36980">MAPASSSAVEISGAVTGFYLTTSADDVSSEFIGVLDADVDGRLPLGRWHMYIEGTSSSKEGRVTDTYGEALADAGGAADDNGNGRIQISSAEYYLPVGNGELVVGLLYPSGFTESGDWANDETTQFVSSSFVNIQTSGAPDYALGLGYTGEINSQLNYSFLLSQAQGLGDLDARYSSLFDEMDEYFTSLELAWQYQQLSVHGSIWASSLDVETLDGSEDNNAGAHITLAFQSNAGQFLLRYGFANEDVSEIEQFYGISWQQQVERWAFGLGYSQSMVSSELNTNNELDDISQFEAYAKYQMFDNFYLTGSVQRIENSGFGDLGEIDSEPTVVTLRASVEF</sequence>
<organism evidence="1 2">
    <name type="scientific">Thalassotalea euphylliae</name>
    <dbReference type="NCBI Taxonomy" id="1655234"/>
    <lineage>
        <taxon>Bacteria</taxon>
        <taxon>Pseudomonadati</taxon>
        <taxon>Pseudomonadota</taxon>
        <taxon>Gammaproteobacteria</taxon>
        <taxon>Alteromonadales</taxon>
        <taxon>Colwelliaceae</taxon>
        <taxon>Thalassotalea</taxon>
    </lineage>
</organism>
<dbReference type="Proteomes" id="UP000256999">
    <property type="component" value="Unassembled WGS sequence"/>
</dbReference>
<dbReference type="SUPFAM" id="SSF56935">
    <property type="entry name" value="Porins"/>
    <property type="match status" value="1"/>
</dbReference>
<gene>
    <name evidence="1" type="ORF">DXX92_13165</name>
</gene>
<accession>A0A3E0UGL8</accession>
<evidence type="ECO:0000313" key="2">
    <source>
        <dbReference type="Proteomes" id="UP000256999"/>
    </source>
</evidence>
<dbReference type="EMBL" id="QUOV01000001">
    <property type="protein sequence ID" value="REL36191.1"/>
    <property type="molecule type" value="Genomic_DNA"/>
</dbReference>
<reference evidence="1 2" key="1">
    <citation type="submission" date="2018-08" db="EMBL/GenBank/DDBJ databases">
        <title>Thalassotalea euphylliae genome.</title>
        <authorList>
            <person name="Summers S."/>
            <person name="Rice S.A."/>
            <person name="Freckelton M.L."/>
            <person name="Nedved B.T."/>
            <person name="Hadfield M.G."/>
        </authorList>
    </citation>
    <scope>NUCLEOTIDE SEQUENCE [LARGE SCALE GENOMIC DNA]</scope>
    <source>
        <strain evidence="1 2">H2</strain>
    </source>
</reference>
<evidence type="ECO:0000313" key="1">
    <source>
        <dbReference type="EMBL" id="REL36191.1"/>
    </source>
</evidence>
<dbReference type="AlphaFoldDB" id="A0A3E0UGL8"/>
<protein>
    <recommendedName>
        <fullName evidence="3">Porin</fullName>
    </recommendedName>
</protein>